<protein>
    <submittedName>
        <fullName evidence="1">Uncharacterized protein</fullName>
    </submittedName>
</protein>
<name>A0A7C9E1U2_OPUST</name>
<dbReference type="EMBL" id="GISG01198325">
    <property type="protein sequence ID" value="MBA4657881.1"/>
    <property type="molecule type" value="Transcribed_RNA"/>
</dbReference>
<evidence type="ECO:0000313" key="1">
    <source>
        <dbReference type="EMBL" id="MBA4657881.1"/>
    </source>
</evidence>
<reference evidence="1" key="1">
    <citation type="journal article" date="2013" name="J. Plant Res.">
        <title>Effect of fungi and light on seed germination of three Opuntia species from semiarid lands of central Mexico.</title>
        <authorList>
            <person name="Delgado-Sanchez P."/>
            <person name="Jimenez-Bremont J.F."/>
            <person name="Guerrero-Gonzalez Mde L."/>
            <person name="Flores J."/>
        </authorList>
    </citation>
    <scope>NUCLEOTIDE SEQUENCE</scope>
    <source>
        <tissue evidence="1">Cladode</tissue>
    </source>
</reference>
<accession>A0A7C9E1U2</accession>
<organism evidence="1">
    <name type="scientific">Opuntia streptacantha</name>
    <name type="common">Prickly pear cactus</name>
    <name type="synonym">Opuntia cardona</name>
    <dbReference type="NCBI Taxonomy" id="393608"/>
    <lineage>
        <taxon>Eukaryota</taxon>
        <taxon>Viridiplantae</taxon>
        <taxon>Streptophyta</taxon>
        <taxon>Embryophyta</taxon>
        <taxon>Tracheophyta</taxon>
        <taxon>Spermatophyta</taxon>
        <taxon>Magnoliopsida</taxon>
        <taxon>eudicotyledons</taxon>
        <taxon>Gunneridae</taxon>
        <taxon>Pentapetalae</taxon>
        <taxon>Caryophyllales</taxon>
        <taxon>Cactineae</taxon>
        <taxon>Cactaceae</taxon>
        <taxon>Opuntioideae</taxon>
        <taxon>Opuntia</taxon>
    </lineage>
</organism>
<reference evidence="1" key="2">
    <citation type="submission" date="2020-07" db="EMBL/GenBank/DDBJ databases">
        <authorList>
            <person name="Vera ALvarez R."/>
            <person name="Arias-Moreno D.M."/>
            <person name="Jimenez-Jacinto V."/>
            <person name="Jimenez-Bremont J.F."/>
            <person name="Swaminathan K."/>
            <person name="Moose S.P."/>
            <person name="Guerrero-Gonzalez M.L."/>
            <person name="Marino-Ramirez L."/>
            <person name="Landsman D."/>
            <person name="Rodriguez-Kessler M."/>
            <person name="Delgado-Sanchez P."/>
        </authorList>
    </citation>
    <scope>NUCLEOTIDE SEQUENCE</scope>
    <source>
        <tissue evidence="1">Cladode</tissue>
    </source>
</reference>
<sequence>MPRGTDSPPRIGNGRINTSLFKSADSLLTCHPRREIQRKGKNLKITEKETEYIAQWKEKSLLEGSRQNQKILSTAHKTPKCFHLIIALYPQQKIPESISIRKTKKHHY</sequence>
<dbReference type="EMBL" id="GISG01198324">
    <property type="protein sequence ID" value="MBA4657880.1"/>
    <property type="molecule type" value="Transcribed_RNA"/>
</dbReference>
<proteinExistence type="predicted"/>
<dbReference type="AlphaFoldDB" id="A0A7C9E1U2"/>